<protein>
    <submittedName>
        <fullName evidence="4">FAD-dependent monooxygenase OpS4</fullName>
    </submittedName>
</protein>
<dbReference type="EMBL" id="BPPX01000018">
    <property type="protein sequence ID" value="GJC85444.1"/>
    <property type="molecule type" value="Genomic_DNA"/>
</dbReference>
<name>A0AA37GRF3_9PEZI</name>
<keyword evidence="3 4" id="KW-0503">Monooxygenase</keyword>
<organism evidence="4 5">
    <name type="scientific">Colletotrichum liriopes</name>
    <dbReference type="NCBI Taxonomy" id="708192"/>
    <lineage>
        <taxon>Eukaryota</taxon>
        <taxon>Fungi</taxon>
        <taxon>Dikarya</taxon>
        <taxon>Ascomycota</taxon>
        <taxon>Pezizomycotina</taxon>
        <taxon>Sordariomycetes</taxon>
        <taxon>Hypocreomycetidae</taxon>
        <taxon>Glomerellales</taxon>
        <taxon>Glomerellaceae</taxon>
        <taxon>Colletotrichum</taxon>
        <taxon>Colletotrichum spaethianum species complex</taxon>
    </lineage>
</organism>
<keyword evidence="5" id="KW-1185">Reference proteome</keyword>
<dbReference type="InterPro" id="IPR036188">
    <property type="entry name" value="FAD/NAD-bd_sf"/>
</dbReference>
<keyword evidence="2" id="KW-0560">Oxidoreductase</keyword>
<dbReference type="SUPFAM" id="SSF51905">
    <property type="entry name" value="FAD/NAD(P)-binding domain"/>
    <property type="match status" value="1"/>
</dbReference>
<dbReference type="InterPro" id="IPR050493">
    <property type="entry name" value="FAD-dep_Monooxygenase_BioMet"/>
</dbReference>
<accession>A0AA37GRF3</accession>
<sequence length="248" mass="27214">MPGRIIIVGAGLSGLTAAIQSQRKGKNVLLLEAFPECKVLGDFILLGANSSRLLRCLPGFEERILKFCSNAEDINICHLTGEHIVGQGMGELNARYGSGYSINRGHFHAELFKYAQEHGVDIRLGHTITDIDEDDKEAWVIANGEKFVGEVVLIGDGSKSQGRRRVLGTDEPPNFTGYSVFRAYLPMSQVSEPEALSDLMKNGDFTNIWLGPDMHAVSASFSRGTELSWALTVKVRLRPPLPQTLVVF</sequence>
<evidence type="ECO:0000313" key="5">
    <source>
        <dbReference type="Proteomes" id="UP001055172"/>
    </source>
</evidence>
<dbReference type="PANTHER" id="PTHR13789">
    <property type="entry name" value="MONOOXYGENASE"/>
    <property type="match status" value="1"/>
</dbReference>
<dbReference type="GO" id="GO:0004497">
    <property type="term" value="F:monooxygenase activity"/>
    <property type="evidence" value="ECO:0007669"/>
    <property type="project" value="UniProtKB-KW"/>
</dbReference>
<evidence type="ECO:0000256" key="2">
    <source>
        <dbReference type="ARBA" id="ARBA00023002"/>
    </source>
</evidence>
<comment type="similarity">
    <text evidence="1">Belongs to the paxM FAD-dependent monooxygenase family.</text>
</comment>
<dbReference type="AlphaFoldDB" id="A0AA37GRF3"/>
<reference evidence="4 5" key="1">
    <citation type="submission" date="2021-07" db="EMBL/GenBank/DDBJ databases">
        <title>Genome data of Colletotrichum spaethianum.</title>
        <authorList>
            <person name="Utami Y.D."/>
            <person name="Hiruma K."/>
        </authorList>
    </citation>
    <scope>NUCLEOTIDE SEQUENCE [LARGE SCALE GENOMIC DNA]</scope>
    <source>
        <strain evidence="4 5">MAFF 242679</strain>
    </source>
</reference>
<dbReference type="Gene3D" id="3.50.50.60">
    <property type="entry name" value="FAD/NAD(P)-binding domain"/>
    <property type="match status" value="1"/>
</dbReference>
<dbReference type="Pfam" id="PF12831">
    <property type="entry name" value="FAD_oxidored"/>
    <property type="match status" value="1"/>
</dbReference>
<evidence type="ECO:0000313" key="4">
    <source>
        <dbReference type="EMBL" id="GJC85444.1"/>
    </source>
</evidence>
<evidence type="ECO:0000256" key="1">
    <source>
        <dbReference type="ARBA" id="ARBA00007992"/>
    </source>
</evidence>
<gene>
    <name evidence="4" type="ORF">ColLi_08282</name>
</gene>
<comment type="caution">
    <text evidence="4">The sequence shown here is derived from an EMBL/GenBank/DDBJ whole genome shotgun (WGS) entry which is preliminary data.</text>
</comment>
<dbReference type="PANTHER" id="PTHR13789:SF236">
    <property type="entry name" value="MONOOXYGENASE, PUTATIVE (AFU_ORTHOLOGUE AFUA_6G12060)-RELATED"/>
    <property type="match status" value="1"/>
</dbReference>
<dbReference type="Proteomes" id="UP001055172">
    <property type="component" value="Unassembled WGS sequence"/>
</dbReference>
<proteinExistence type="inferred from homology"/>
<evidence type="ECO:0000256" key="3">
    <source>
        <dbReference type="ARBA" id="ARBA00023033"/>
    </source>
</evidence>